<dbReference type="GO" id="GO:0006508">
    <property type="term" value="P:proteolysis"/>
    <property type="evidence" value="ECO:0007669"/>
    <property type="project" value="UniProtKB-KW"/>
</dbReference>
<dbReference type="PANTHER" id="PTHR24252">
    <property type="entry name" value="ACROSIN-RELATED"/>
    <property type="match status" value="1"/>
</dbReference>
<dbReference type="FunFam" id="2.40.10.10:FF:000006">
    <property type="entry name" value="Serine proteinase stubble"/>
    <property type="match status" value="1"/>
</dbReference>
<evidence type="ECO:0000313" key="8">
    <source>
        <dbReference type="Proteomes" id="UP000285301"/>
    </source>
</evidence>
<dbReference type="InterPro" id="IPR009003">
    <property type="entry name" value="Peptidase_S1_PA"/>
</dbReference>
<dbReference type="PRINTS" id="PR00722">
    <property type="entry name" value="CHYMOTRYPSIN"/>
</dbReference>
<proteinExistence type="predicted"/>
<reference evidence="7 8" key="1">
    <citation type="journal article" date="2018" name="Gigascience">
        <title>Genomes of trombidid mites reveal novel predicted allergens and laterally-transferred genes associated with secondary metabolism.</title>
        <authorList>
            <person name="Dong X."/>
            <person name="Chaisiri K."/>
            <person name="Xia D."/>
            <person name="Armstrong S.D."/>
            <person name="Fang Y."/>
            <person name="Donnelly M.J."/>
            <person name="Kadowaki T."/>
            <person name="McGarry J.W."/>
            <person name="Darby A.C."/>
            <person name="Makepeace B.L."/>
        </authorList>
    </citation>
    <scope>NUCLEOTIDE SEQUENCE [LARGE SCALE GENOMIC DNA]</scope>
    <source>
        <strain evidence="7">UoL-WK</strain>
    </source>
</reference>
<evidence type="ECO:0000259" key="6">
    <source>
        <dbReference type="PROSITE" id="PS50240"/>
    </source>
</evidence>
<dbReference type="GO" id="GO:0004252">
    <property type="term" value="F:serine-type endopeptidase activity"/>
    <property type="evidence" value="ECO:0007669"/>
    <property type="project" value="InterPro"/>
</dbReference>
<organism evidence="7 8">
    <name type="scientific">Dinothrombium tinctorium</name>
    <dbReference type="NCBI Taxonomy" id="1965070"/>
    <lineage>
        <taxon>Eukaryota</taxon>
        <taxon>Metazoa</taxon>
        <taxon>Ecdysozoa</taxon>
        <taxon>Arthropoda</taxon>
        <taxon>Chelicerata</taxon>
        <taxon>Arachnida</taxon>
        <taxon>Acari</taxon>
        <taxon>Acariformes</taxon>
        <taxon>Trombidiformes</taxon>
        <taxon>Prostigmata</taxon>
        <taxon>Anystina</taxon>
        <taxon>Parasitengona</taxon>
        <taxon>Trombidioidea</taxon>
        <taxon>Trombidiidae</taxon>
        <taxon>Dinothrombium</taxon>
    </lineage>
</organism>
<evidence type="ECO:0000256" key="5">
    <source>
        <dbReference type="RuleBase" id="RU363034"/>
    </source>
</evidence>
<keyword evidence="8" id="KW-1185">Reference proteome</keyword>
<keyword evidence="4" id="KW-1015">Disulfide bond</keyword>
<dbReference type="AlphaFoldDB" id="A0A3S3PZQ1"/>
<dbReference type="Proteomes" id="UP000285301">
    <property type="component" value="Unassembled WGS sequence"/>
</dbReference>
<dbReference type="STRING" id="1965070.A0A3S3PZQ1"/>
<name>A0A3S3PZQ1_9ACAR</name>
<dbReference type="InterPro" id="IPR043504">
    <property type="entry name" value="Peptidase_S1_PA_chymotrypsin"/>
</dbReference>
<dbReference type="SUPFAM" id="SSF50494">
    <property type="entry name" value="Trypsin-like serine proteases"/>
    <property type="match status" value="1"/>
</dbReference>
<dbReference type="OrthoDB" id="9448935at2759"/>
<dbReference type="InterPro" id="IPR033116">
    <property type="entry name" value="TRYPSIN_SER"/>
</dbReference>
<dbReference type="PROSITE" id="PS00135">
    <property type="entry name" value="TRYPSIN_SER"/>
    <property type="match status" value="1"/>
</dbReference>
<evidence type="ECO:0000256" key="4">
    <source>
        <dbReference type="ARBA" id="ARBA00023157"/>
    </source>
</evidence>
<dbReference type="SMART" id="SM00020">
    <property type="entry name" value="Tryp_SPc"/>
    <property type="match status" value="1"/>
</dbReference>
<dbReference type="InterPro" id="IPR001254">
    <property type="entry name" value="Trypsin_dom"/>
</dbReference>
<evidence type="ECO:0000256" key="2">
    <source>
        <dbReference type="ARBA" id="ARBA00022801"/>
    </source>
</evidence>
<gene>
    <name evidence="7" type="ORF">B4U79_12592</name>
</gene>
<dbReference type="PANTHER" id="PTHR24252:SF7">
    <property type="entry name" value="HYALIN"/>
    <property type="match status" value="1"/>
</dbReference>
<comment type="caution">
    <text evidence="7">The sequence shown here is derived from an EMBL/GenBank/DDBJ whole genome shotgun (WGS) entry which is preliminary data.</text>
</comment>
<dbReference type="CDD" id="cd00190">
    <property type="entry name" value="Tryp_SPc"/>
    <property type="match status" value="1"/>
</dbReference>
<dbReference type="PROSITE" id="PS00134">
    <property type="entry name" value="TRYPSIN_HIS"/>
    <property type="match status" value="1"/>
</dbReference>
<keyword evidence="3 5" id="KW-0720">Serine protease</keyword>
<evidence type="ECO:0000256" key="3">
    <source>
        <dbReference type="ARBA" id="ARBA00022825"/>
    </source>
</evidence>
<evidence type="ECO:0000256" key="1">
    <source>
        <dbReference type="ARBA" id="ARBA00022670"/>
    </source>
</evidence>
<feature type="domain" description="Peptidase S1" evidence="6">
    <location>
        <begin position="22"/>
        <end position="271"/>
    </location>
</feature>
<dbReference type="InterPro" id="IPR001314">
    <property type="entry name" value="Peptidase_S1A"/>
</dbReference>
<dbReference type="EMBL" id="NCKU01001821">
    <property type="protein sequence ID" value="RWS11157.1"/>
    <property type="molecule type" value="Genomic_DNA"/>
</dbReference>
<keyword evidence="2 5" id="KW-0378">Hydrolase</keyword>
<dbReference type="InterPro" id="IPR018114">
    <property type="entry name" value="TRYPSIN_HIS"/>
</dbReference>
<dbReference type="Pfam" id="PF00089">
    <property type="entry name" value="Trypsin"/>
    <property type="match status" value="1"/>
</dbReference>
<sequence length="273" mass="30263">MESGKASKNYECGRQRIRNGRIVGGVNTYPGEYPWVVSIRLNGRHFCGGVLLNNKWILTAAHCVAGYIPRNFLVRLGAFDVRYPLEGTTVDIAVNKIVVHQNYSRPRPFANDIALLRLEQSVEYSDHIVAICLPPTGDPLNANFYEGFRGTVTGWGWLRDENNNSDKAEHATILQKVTLPIVSNEICTQWYHYKGKTIVVSSRQFCAGFEDGGKDACRGDSGGPMLMKNSTTNTYSVIGIVSAGIGCALPQLPGLYTRVNAYTDWITDRIARN</sequence>
<dbReference type="Gene3D" id="2.40.10.10">
    <property type="entry name" value="Trypsin-like serine proteases"/>
    <property type="match status" value="1"/>
</dbReference>
<evidence type="ECO:0000313" key="7">
    <source>
        <dbReference type="EMBL" id="RWS11157.1"/>
    </source>
</evidence>
<keyword evidence="1 5" id="KW-0645">Protease</keyword>
<accession>A0A3S3PZQ1</accession>
<dbReference type="PROSITE" id="PS50240">
    <property type="entry name" value="TRYPSIN_DOM"/>
    <property type="match status" value="1"/>
</dbReference>
<protein>
    <submittedName>
        <fullName evidence="7">Serine proteinase stubble-like protein</fullName>
    </submittedName>
</protein>